<dbReference type="Gene3D" id="2.80.10.50">
    <property type="match status" value="1"/>
</dbReference>
<protein>
    <recommendedName>
        <fullName evidence="1">Ricin B lectin domain-containing protein</fullName>
    </recommendedName>
</protein>
<keyword evidence="3" id="KW-1185">Reference proteome</keyword>
<dbReference type="Proteomes" id="UP000603904">
    <property type="component" value="Unassembled WGS sequence"/>
</dbReference>
<comment type="caution">
    <text evidence="2">The sequence shown here is derived from an EMBL/GenBank/DDBJ whole genome shotgun (WGS) entry which is preliminary data.</text>
</comment>
<evidence type="ECO:0000259" key="1">
    <source>
        <dbReference type="Pfam" id="PF14200"/>
    </source>
</evidence>
<evidence type="ECO:0000313" key="3">
    <source>
        <dbReference type="Proteomes" id="UP000603904"/>
    </source>
</evidence>
<name>A0ABQ4G6L8_9ACTN</name>
<reference evidence="2 3" key="1">
    <citation type="submission" date="2021-01" db="EMBL/GenBank/DDBJ databases">
        <title>Whole genome shotgun sequence of Microbispora corallina NBRC 16416.</title>
        <authorList>
            <person name="Komaki H."/>
            <person name="Tamura T."/>
        </authorList>
    </citation>
    <scope>NUCLEOTIDE SEQUENCE [LARGE SCALE GENOMIC DNA]</scope>
    <source>
        <strain evidence="2 3">NBRC 16416</strain>
    </source>
</reference>
<evidence type="ECO:0000313" key="2">
    <source>
        <dbReference type="EMBL" id="GIH42717.1"/>
    </source>
</evidence>
<sequence length="174" mass="19611">MGLVLAFGVLPAGAAHANGRVTWKNVGTKRYLEVYQSSKKKGAYVGAWPWNGSKTQYWYDQKLSDRYWAEFNYNSGLLLTAYNSCGSGVTQWPTSDGRHVYSTQEWKEKHLSSDYGWVLINKAGCSGDAWHDILSISLEHPSLYQVFLYSEKSGGCSLALWPDEMGPSNYCTWK</sequence>
<gene>
    <name evidence="2" type="ORF">Mco01_57170</name>
</gene>
<dbReference type="InterPro" id="IPR000772">
    <property type="entry name" value="Ricin_B_lectin"/>
</dbReference>
<dbReference type="SUPFAM" id="SSF50370">
    <property type="entry name" value="Ricin B-like lectins"/>
    <property type="match status" value="1"/>
</dbReference>
<proteinExistence type="predicted"/>
<dbReference type="Pfam" id="PF14200">
    <property type="entry name" value="RicinB_lectin_2"/>
    <property type="match status" value="1"/>
</dbReference>
<dbReference type="EMBL" id="BOOC01000032">
    <property type="protein sequence ID" value="GIH42717.1"/>
    <property type="molecule type" value="Genomic_DNA"/>
</dbReference>
<organism evidence="2 3">
    <name type="scientific">Microbispora corallina</name>
    <dbReference type="NCBI Taxonomy" id="83302"/>
    <lineage>
        <taxon>Bacteria</taxon>
        <taxon>Bacillati</taxon>
        <taxon>Actinomycetota</taxon>
        <taxon>Actinomycetes</taxon>
        <taxon>Streptosporangiales</taxon>
        <taxon>Streptosporangiaceae</taxon>
        <taxon>Microbispora</taxon>
    </lineage>
</organism>
<accession>A0ABQ4G6L8</accession>
<dbReference type="InterPro" id="IPR035992">
    <property type="entry name" value="Ricin_B-like_lectins"/>
</dbReference>
<feature type="domain" description="Ricin B lectin" evidence="1">
    <location>
        <begin position="17"/>
        <end position="92"/>
    </location>
</feature>
<dbReference type="CDD" id="cd00161">
    <property type="entry name" value="beta-trefoil_Ricin-like"/>
    <property type="match status" value="1"/>
</dbReference>